<feature type="signal peptide" evidence="4">
    <location>
        <begin position="1"/>
        <end position="35"/>
    </location>
</feature>
<organism evidence="6 7">
    <name type="scientific">Dyella halodurans</name>
    <dbReference type="NCBI Taxonomy" id="1920171"/>
    <lineage>
        <taxon>Bacteria</taxon>
        <taxon>Pseudomonadati</taxon>
        <taxon>Pseudomonadota</taxon>
        <taxon>Gammaproteobacteria</taxon>
        <taxon>Lysobacterales</taxon>
        <taxon>Rhodanobacteraceae</taxon>
        <taxon>Dyella</taxon>
    </lineage>
</organism>
<evidence type="ECO:0000313" key="6">
    <source>
        <dbReference type="EMBL" id="MFC4528162.1"/>
    </source>
</evidence>
<keyword evidence="4" id="KW-0732">Signal</keyword>
<accession>A0ABV9C643</accession>
<dbReference type="Gene3D" id="3.90.1720.10">
    <property type="entry name" value="endopeptidase domain like (from Nostoc punctiforme)"/>
    <property type="match status" value="1"/>
</dbReference>
<reference evidence="7" key="1">
    <citation type="journal article" date="2019" name="Int. J. Syst. Evol. Microbiol.">
        <title>The Global Catalogue of Microorganisms (GCM) 10K type strain sequencing project: providing services to taxonomists for standard genome sequencing and annotation.</title>
        <authorList>
            <consortium name="The Broad Institute Genomics Platform"/>
            <consortium name="The Broad Institute Genome Sequencing Center for Infectious Disease"/>
            <person name="Wu L."/>
            <person name="Ma J."/>
        </authorList>
    </citation>
    <scope>NUCLEOTIDE SEQUENCE [LARGE SCALE GENOMIC DNA]</scope>
    <source>
        <strain evidence="7">CCM 4481</strain>
    </source>
</reference>
<evidence type="ECO:0000256" key="1">
    <source>
        <dbReference type="ARBA" id="ARBA00022670"/>
    </source>
</evidence>
<keyword evidence="3" id="KW-0788">Thiol protease</keyword>
<comment type="caution">
    <text evidence="6">The sequence shown here is derived from an EMBL/GenBank/DDBJ whole genome shotgun (WGS) entry which is preliminary data.</text>
</comment>
<keyword evidence="1" id="KW-0645">Protease</keyword>
<evidence type="ECO:0000256" key="2">
    <source>
        <dbReference type="ARBA" id="ARBA00022801"/>
    </source>
</evidence>
<feature type="domain" description="NlpC/P60" evidence="5">
    <location>
        <begin position="46"/>
        <end position="112"/>
    </location>
</feature>
<keyword evidence="2" id="KW-0378">Hydrolase</keyword>
<dbReference type="InterPro" id="IPR000064">
    <property type="entry name" value="NLP_P60_dom"/>
</dbReference>
<name>A0ABV9C643_9GAMM</name>
<proteinExistence type="predicted"/>
<keyword evidence="7" id="KW-1185">Reference proteome</keyword>
<evidence type="ECO:0000256" key="4">
    <source>
        <dbReference type="SAM" id="SignalP"/>
    </source>
</evidence>
<dbReference type="Pfam" id="PF00877">
    <property type="entry name" value="NLPC_P60"/>
    <property type="match status" value="1"/>
</dbReference>
<dbReference type="EMBL" id="JBHSGA010000018">
    <property type="protein sequence ID" value="MFC4528162.1"/>
    <property type="molecule type" value="Genomic_DNA"/>
</dbReference>
<dbReference type="RefSeq" id="WP_266148509.1">
    <property type="nucleotide sequence ID" value="NZ_CP064028.1"/>
</dbReference>
<sequence>MKPSKTKFCKTRGSLVLGRLLALPLAIGWSASGHAHGHAASQGHGKCALLVRRAVEAAGIALKRTPMAKDMGAALRAAGFHVVQDEPQRGDVVVIQPAPGHPQGHAARYDGHYWVSDFRQLHGIYPGPDYRDALPSYEIYRHD</sequence>
<feature type="chain" id="PRO_5046045571" evidence="4">
    <location>
        <begin position="36"/>
        <end position="143"/>
    </location>
</feature>
<evidence type="ECO:0000256" key="3">
    <source>
        <dbReference type="ARBA" id="ARBA00022807"/>
    </source>
</evidence>
<evidence type="ECO:0000259" key="5">
    <source>
        <dbReference type="Pfam" id="PF00877"/>
    </source>
</evidence>
<evidence type="ECO:0000313" key="7">
    <source>
        <dbReference type="Proteomes" id="UP001595961"/>
    </source>
</evidence>
<gene>
    <name evidence="6" type="ORF">ACFO5W_16080</name>
</gene>
<protein>
    <submittedName>
        <fullName evidence="6">NlpC/P60 family protein</fullName>
    </submittedName>
</protein>
<dbReference type="Proteomes" id="UP001595961">
    <property type="component" value="Unassembled WGS sequence"/>
</dbReference>